<protein>
    <submittedName>
        <fullName evidence="1">Uncharacterized protein</fullName>
    </submittedName>
</protein>
<name>M3A4E5_PSEFD</name>
<dbReference type="EMBL" id="KB446556">
    <property type="protein sequence ID" value="EME85989.1"/>
    <property type="molecule type" value="Genomic_DNA"/>
</dbReference>
<dbReference type="RefSeq" id="XP_007923419.1">
    <property type="nucleotide sequence ID" value="XM_007925228.1"/>
</dbReference>
<dbReference type="KEGG" id="pfj:MYCFIDRAFT_171821"/>
<evidence type="ECO:0000313" key="1">
    <source>
        <dbReference type="EMBL" id="EME85989.1"/>
    </source>
</evidence>
<dbReference type="HOGENOM" id="CLU_1396898_0_0_1"/>
<dbReference type="AlphaFoldDB" id="M3A4E5"/>
<evidence type="ECO:0000313" key="2">
    <source>
        <dbReference type="Proteomes" id="UP000016932"/>
    </source>
</evidence>
<proteinExistence type="predicted"/>
<accession>M3A4E5</accession>
<organism evidence="1 2">
    <name type="scientific">Pseudocercospora fijiensis (strain CIRAD86)</name>
    <name type="common">Black leaf streak disease fungus</name>
    <name type="synonym">Mycosphaerella fijiensis</name>
    <dbReference type="NCBI Taxonomy" id="383855"/>
    <lineage>
        <taxon>Eukaryota</taxon>
        <taxon>Fungi</taxon>
        <taxon>Dikarya</taxon>
        <taxon>Ascomycota</taxon>
        <taxon>Pezizomycotina</taxon>
        <taxon>Dothideomycetes</taxon>
        <taxon>Dothideomycetidae</taxon>
        <taxon>Mycosphaerellales</taxon>
        <taxon>Mycosphaerellaceae</taxon>
        <taxon>Pseudocercospora</taxon>
    </lineage>
</organism>
<sequence>MESWSIAWSNKVQLLIIPLYHSPDPRVTVAILRAKSRADCLLKRAVSPAAVLLALALICLRAKAPRTTVWQHGCGQLPPRMSPGEWANVGAIRDHDSACVLLHWSSCRSGGSVALEYRAHGLVALEAGIITDPWPLSPHYRRCSGEDAIAGQYLEDVDRENLGGNCARGGFEIVIPKLESKFCQDQVWVLTPDWD</sequence>
<dbReference type="GeneID" id="19332698"/>
<gene>
    <name evidence="1" type="ORF">MYCFIDRAFT_171821</name>
</gene>
<reference evidence="1 2" key="1">
    <citation type="journal article" date="2012" name="PLoS Pathog.">
        <title>Diverse lifestyles and strategies of plant pathogenesis encoded in the genomes of eighteen Dothideomycetes fungi.</title>
        <authorList>
            <person name="Ohm R.A."/>
            <person name="Feau N."/>
            <person name="Henrissat B."/>
            <person name="Schoch C.L."/>
            <person name="Horwitz B.A."/>
            <person name="Barry K.W."/>
            <person name="Condon B.J."/>
            <person name="Copeland A.C."/>
            <person name="Dhillon B."/>
            <person name="Glaser F."/>
            <person name="Hesse C.N."/>
            <person name="Kosti I."/>
            <person name="LaButti K."/>
            <person name="Lindquist E.A."/>
            <person name="Lucas S."/>
            <person name="Salamov A.A."/>
            <person name="Bradshaw R.E."/>
            <person name="Ciuffetti L."/>
            <person name="Hamelin R.C."/>
            <person name="Kema G.H.J."/>
            <person name="Lawrence C."/>
            <person name="Scott J.A."/>
            <person name="Spatafora J.W."/>
            <person name="Turgeon B.G."/>
            <person name="de Wit P.J.G.M."/>
            <person name="Zhong S."/>
            <person name="Goodwin S.B."/>
            <person name="Grigoriev I.V."/>
        </authorList>
    </citation>
    <scope>NUCLEOTIDE SEQUENCE [LARGE SCALE GENOMIC DNA]</scope>
    <source>
        <strain evidence="1 2">CIRAD86</strain>
    </source>
</reference>
<keyword evidence="2" id="KW-1185">Reference proteome</keyword>
<dbReference type="VEuPathDB" id="FungiDB:MYCFIDRAFT_171821"/>
<dbReference type="Proteomes" id="UP000016932">
    <property type="component" value="Unassembled WGS sequence"/>
</dbReference>